<name>A0A1I6FFK8_9PSEU</name>
<dbReference type="Proteomes" id="UP000198583">
    <property type="component" value="Unassembled WGS sequence"/>
</dbReference>
<evidence type="ECO:0000256" key="1">
    <source>
        <dbReference type="SAM" id="MobiDB-lite"/>
    </source>
</evidence>
<feature type="region of interest" description="Disordered" evidence="1">
    <location>
        <begin position="194"/>
        <end position="235"/>
    </location>
</feature>
<feature type="region of interest" description="Disordered" evidence="1">
    <location>
        <begin position="1"/>
        <end position="147"/>
    </location>
</feature>
<evidence type="ECO:0000313" key="3">
    <source>
        <dbReference type="Proteomes" id="UP000198583"/>
    </source>
</evidence>
<gene>
    <name evidence="2" type="ORF">SAMN04488564_1152</name>
</gene>
<dbReference type="EMBL" id="FOYL01000015">
    <property type="protein sequence ID" value="SFR28694.1"/>
    <property type="molecule type" value="Genomic_DNA"/>
</dbReference>
<feature type="compositionally biased region" description="Low complexity" evidence="1">
    <location>
        <begin position="132"/>
        <end position="147"/>
    </location>
</feature>
<proteinExistence type="predicted"/>
<feature type="compositionally biased region" description="Basic residues" evidence="1">
    <location>
        <begin position="108"/>
        <end position="123"/>
    </location>
</feature>
<protein>
    <submittedName>
        <fullName evidence="2">Uncharacterized protein</fullName>
    </submittedName>
</protein>
<reference evidence="3" key="1">
    <citation type="submission" date="2016-10" db="EMBL/GenBank/DDBJ databases">
        <authorList>
            <person name="Varghese N."/>
            <person name="Submissions S."/>
        </authorList>
    </citation>
    <scope>NUCLEOTIDE SEQUENCE [LARGE SCALE GENOMIC DNA]</scope>
    <source>
        <strain evidence="3">DSM 44232</strain>
    </source>
</reference>
<organism evidence="2 3">
    <name type="scientific">Lentzea waywayandensis</name>
    <dbReference type="NCBI Taxonomy" id="84724"/>
    <lineage>
        <taxon>Bacteria</taxon>
        <taxon>Bacillati</taxon>
        <taxon>Actinomycetota</taxon>
        <taxon>Actinomycetes</taxon>
        <taxon>Pseudonocardiales</taxon>
        <taxon>Pseudonocardiaceae</taxon>
        <taxon>Lentzea</taxon>
    </lineage>
</organism>
<feature type="compositionally biased region" description="Low complexity" evidence="1">
    <location>
        <begin position="47"/>
        <end position="60"/>
    </location>
</feature>
<dbReference type="AlphaFoldDB" id="A0A1I6FFK8"/>
<sequence>MVVQQQRRCPAPRELPGQPRPERAGDDRRPTAGVRRSSTTVPCGRRSASMSSALSPWSESRMTSANWKSCSPMNSGPASRTNSGLARTGRRGPLPVSRRTAVASSARTSRRCRKPRARRGRRQASHDGRLGALPTRPRRGTAPAPGGLPRALRVSWLICASQLAPESRMDPAGAPASGFCAAHRSEALTGVIRREASTAGSAPARRHRTTGTRSEQSDPSHDHARYLSSALPNPLRMLYRAPPTFSLNRGEPAAQRPVQP</sequence>
<evidence type="ECO:0000313" key="2">
    <source>
        <dbReference type="EMBL" id="SFR28694.1"/>
    </source>
</evidence>
<accession>A0A1I6FFK8</accession>
<feature type="compositionally biased region" description="Basic and acidic residues" evidence="1">
    <location>
        <begin position="215"/>
        <end position="225"/>
    </location>
</feature>
<feature type="compositionally biased region" description="Polar residues" evidence="1">
    <location>
        <begin position="61"/>
        <end position="85"/>
    </location>
</feature>
<feature type="compositionally biased region" description="Basic and acidic residues" evidence="1">
    <location>
        <begin position="20"/>
        <end position="30"/>
    </location>
</feature>
<keyword evidence="3" id="KW-1185">Reference proteome</keyword>